<dbReference type="InterPro" id="IPR005162">
    <property type="entry name" value="Retrotrans_gag_dom"/>
</dbReference>
<dbReference type="PROSITE" id="PS50158">
    <property type="entry name" value="ZF_CCHC"/>
    <property type="match status" value="1"/>
</dbReference>
<dbReference type="InterPro" id="IPR050951">
    <property type="entry name" value="Retrovirus_Pol_polyprotein"/>
</dbReference>
<dbReference type="GO" id="GO:0008270">
    <property type="term" value="F:zinc ion binding"/>
    <property type="evidence" value="ECO:0007669"/>
    <property type="project" value="UniProtKB-KW"/>
</dbReference>
<dbReference type="SUPFAM" id="SSF53098">
    <property type="entry name" value="Ribonuclease H-like"/>
    <property type="match status" value="1"/>
</dbReference>
<evidence type="ECO:0000256" key="8">
    <source>
        <dbReference type="SAM" id="MobiDB-lite"/>
    </source>
</evidence>
<organism evidence="11">
    <name type="scientific">Tanacetum cinerariifolium</name>
    <name type="common">Dalmatian daisy</name>
    <name type="synonym">Chrysanthemum cinerariifolium</name>
    <dbReference type="NCBI Taxonomy" id="118510"/>
    <lineage>
        <taxon>Eukaryota</taxon>
        <taxon>Viridiplantae</taxon>
        <taxon>Streptophyta</taxon>
        <taxon>Embryophyta</taxon>
        <taxon>Tracheophyta</taxon>
        <taxon>Spermatophyta</taxon>
        <taxon>Magnoliopsida</taxon>
        <taxon>eudicotyledons</taxon>
        <taxon>Gunneridae</taxon>
        <taxon>Pentapetalae</taxon>
        <taxon>asterids</taxon>
        <taxon>campanulids</taxon>
        <taxon>Asterales</taxon>
        <taxon>Asteraceae</taxon>
        <taxon>Asteroideae</taxon>
        <taxon>Anthemideae</taxon>
        <taxon>Anthemidinae</taxon>
        <taxon>Tanacetum</taxon>
    </lineage>
</organism>
<dbReference type="InterPro" id="IPR056924">
    <property type="entry name" value="SH3_Tf2-1"/>
</dbReference>
<dbReference type="InterPro" id="IPR036875">
    <property type="entry name" value="Znf_CCHC_sf"/>
</dbReference>
<evidence type="ECO:0000256" key="4">
    <source>
        <dbReference type="ARBA" id="ARBA00022759"/>
    </source>
</evidence>
<evidence type="ECO:0000259" key="9">
    <source>
        <dbReference type="PROSITE" id="PS50158"/>
    </source>
</evidence>
<sequence length="1351" mass="151856">MSDSEDSIISYTAVSSQYGGLSDIGSPGVDGLPVMPKDPYAYVVAAFHAPPSLDYVSGPEYPPSLEFVPEPVTLMSLILRMILKRIPRMILRPANYPADGGEEGDDEDESFDDDEDKDIDIEGDEDEDEYLTPTDSTPVALLAIDHAPSAEETEPFETDESAATPPPHPAYREVPEADLPLRKTLCITHTGTYELGESSAAAAARHREPVRDDLYRFVDTVERGEGSTPAAMEVGYGITGTWDDSVGAIQETAPTIVEGVNQRVTELSTTFDRETSMIYAMIEERQDDQALQRARVNRLFKDRRFHAHTARLMEGEARASRTAWTQSMDASDAARSGVIALRTQILEAARVPAQPEKMAPKRTIRANPATTTTTNTTSVTDAQLEALIEQGFARALAARNADRNTNGDDNHVSGIGARRTERVTRECTYPDFMKCQPLNFKGTKGVVELTQWFEKIETVFRISNCSVENQIKFSTCTLLGNMKKKMTDKYCPMGEIKKLESELWNLRVKSNDVVGYSQHFQELALLCVRMFPEEADKIERYVGGLPDVIHRSVVASRPKTMQEAIEMENELMGKRNNTWAERQAENERKADDTSRSNQSQQQQQNKRQNTGRAYTAGSGEKKSYIGSKPLCPKCNYHHDGPCASKCFKCNKVGHIARDSRGTANVNTANNQRGNGTGQKPTCYECGSQGQFRKDCPKFKNNNRRTQGGNATASTKVRFVSTAFSSQIAITSTALDHYYDVELADGRIIGLNSILRGCTLNFLNHPFNIDLMPVELGSFDAIIEVFSEDLSGLPLTRQVEFQIDLISGAAPVAWAPYRLAPSELKELSEQLQELFDKGFIRPSHAIRTDQRTCGIHGPREPGIHVDPAKIESIKDWASPKTPTEIRQSLGFAGTIEGSKDFVVYCNASHKGLGVVLMQREKRHYLYGTKCMVFTDHKSLQHILDQKELNMRQRRWLELHSDYDYEIRYHPGKANVVVDALSLKERIKPIRVRALVMTIGLEPPKQILNDQIEARKPENIKNEDIGGILVENLKDPEKLRTEKLEPHADGTLCLNGRSWLPCYGDLGTVIISLQKALGTSLDISTAYHPETEGQSERTIQTIKDILRACVIDFRKGWVNHLSLVEFSYNNSYHASIKAAPFEALYGQKCRLPICWTEVGEAQLLGPELIQETTEKIIQIKQRMQAAHDRLKSYADLKPKPMEFQIGDRVMLKISPWKGVVRFGKWGKLNPRYIGPFKVLDKVRTVSYKLEILQELSRVHNTFHVSNLKKCHADEPLAVPLDGLHVDDKLHFVEEPVEIVDREVKRLKRSRIPLVKVRWNSKRGPEFTWEHEDQFRKKYPHLFTKTAPSSSVAS</sequence>
<dbReference type="Gene3D" id="4.10.60.10">
    <property type="entry name" value="Zinc finger, CCHC-type"/>
    <property type="match status" value="1"/>
</dbReference>
<keyword evidence="7" id="KW-0479">Metal-binding</keyword>
<feature type="compositionally biased region" description="Acidic residues" evidence="8">
    <location>
        <begin position="100"/>
        <end position="130"/>
    </location>
</feature>
<dbReference type="PANTHER" id="PTHR37984">
    <property type="entry name" value="PROTEIN CBG26694"/>
    <property type="match status" value="1"/>
</dbReference>
<keyword evidence="5" id="KW-0378">Hydrolase</keyword>
<name>A0A6L2J4C8_TANCI</name>
<proteinExistence type="predicted"/>
<protein>
    <submittedName>
        <fullName evidence="11">Putative reverse transcriptase domain-containing protein</fullName>
    </submittedName>
</protein>
<feature type="compositionally biased region" description="Acidic residues" evidence="8">
    <location>
        <begin position="151"/>
        <end position="160"/>
    </location>
</feature>
<dbReference type="PROSITE" id="PS50994">
    <property type="entry name" value="INTEGRASE"/>
    <property type="match status" value="1"/>
</dbReference>
<keyword evidence="4" id="KW-0255">Endonuclease</keyword>
<keyword evidence="3" id="KW-0540">Nuclease</keyword>
<dbReference type="Gene3D" id="3.30.420.10">
    <property type="entry name" value="Ribonuclease H-like superfamily/Ribonuclease H"/>
    <property type="match status" value="1"/>
</dbReference>
<dbReference type="GO" id="GO:0003964">
    <property type="term" value="F:RNA-directed DNA polymerase activity"/>
    <property type="evidence" value="ECO:0007669"/>
    <property type="project" value="UniProtKB-KW"/>
</dbReference>
<evidence type="ECO:0000256" key="3">
    <source>
        <dbReference type="ARBA" id="ARBA00022722"/>
    </source>
</evidence>
<dbReference type="InterPro" id="IPR012337">
    <property type="entry name" value="RNaseH-like_sf"/>
</dbReference>
<feature type="region of interest" description="Disordered" evidence="8">
    <location>
        <begin position="94"/>
        <end position="135"/>
    </location>
</feature>
<dbReference type="InterPro" id="IPR001878">
    <property type="entry name" value="Znf_CCHC"/>
</dbReference>
<dbReference type="GO" id="GO:0015074">
    <property type="term" value="P:DNA integration"/>
    <property type="evidence" value="ECO:0007669"/>
    <property type="project" value="InterPro"/>
</dbReference>
<evidence type="ECO:0000313" key="11">
    <source>
        <dbReference type="EMBL" id="GEU31357.1"/>
    </source>
</evidence>
<feature type="compositionally biased region" description="Low complexity" evidence="8">
    <location>
        <begin position="595"/>
        <end position="608"/>
    </location>
</feature>
<evidence type="ECO:0000256" key="7">
    <source>
        <dbReference type="PROSITE-ProRule" id="PRU00047"/>
    </source>
</evidence>
<dbReference type="Pfam" id="PF03732">
    <property type="entry name" value="Retrotrans_gag"/>
    <property type="match status" value="1"/>
</dbReference>
<dbReference type="InterPro" id="IPR036397">
    <property type="entry name" value="RNaseH_sf"/>
</dbReference>
<keyword evidence="2" id="KW-0548">Nucleotidyltransferase</keyword>
<keyword evidence="6 11" id="KW-0695">RNA-directed DNA polymerase</keyword>
<keyword evidence="7" id="KW-0863">Zinc-finger</keyword>
<feature type="domain" description="CCHC-type" evidence="9">
    <location>
        <begin position="682"/>
        <end position="697"/>
    </location>
</feature>
<feature type="region of interest" description="Disordered" evidence="8">
    <location>
        <begin position="581"/>
        <end position="622"/>
    </location>
</feature>
<gene>
    <name evidence="11" type="ORF">Tci_003335</name>
</gene>
<dbReference type="GO" id="GO:0004519">
    <property type="term" value="F:endonuclease activity"/>
    <property type="evidence" value="ECO:0007669"/>
    <property type="project" value="UniProtKB-KW"/>
</dbReference>
<dbReference type="GO" id="GO:0016787">
    <property type="term" value="F:hydrolase activity"/>
    <property type="evidence" value="ECO:0007669"/>
    <property type="project" value="UniProtKB-KW"/>
</dbReference>
<dbReference type="InterPro" id="IPR001584">
    <property type="entry name" value="Integrase_cat-core"/>
</dbReference>
<dbReference type="GO" id="GO:0003676">
    <property type="term" value="F:nucleic acid binding"/>
    <property type="evidence" value="ECO:0007669"/>
    <property type="project" value="InterPro"/>
</dbReference>
<evidence type="ECO:0000256" key="1">
    <source>
        <dbReference type="ARBA" id="ARBA00022679"/>
    </source>
</evidence>
<comment type="caution">
    <text evidence="11">The sequence shown here is derived from an EMBL/GenBank/DDBJ whole genome shotgun (WGS) entry which is preliminary data.</text>
</comment>
<accession>A0A6L2J4C8</accession>
<dbReference type="Pfam" id="PF17917">
    <property type="entry name" value="RT_RNaseH"/>
    <property type="match status" value="1"/>
</dbReference>
<evidence type="ECO:0000256" key="6">
    <source>
        <dbReference type="ARBA" id="ARBA00022918"/>
    </source>
</evidence>
<dbReference type="SMART" id="SM00343">
    <property type="entry name" value="ZnF_C2HC"/>
    <property type="match status" value="2"/>
</dbReference>
<reference evidence="11" key="1">
    <citation type="journal article" date="2019" name="Sci. Rep.">
        <title>Draft genome of Tanacetum cinerariifolium, the natural source of mosquito coil.</title>
        <authorList>
            <person name="Yamashiro T."/>
            <person name="Shiraishi A."/>
            <person name="Satake H."/>
            <person name="Nakayama K."/>
        </authorList>
    </citation>
    <scope>NUCLEOTIDE SEQUENCE</scope>
</reference>
<dbReference type="PANTHER" id="PTHR37984:SF5">
    <property type="entry name" value="PROTEIN NYNRIN-LIKE"/>
    <property type="match status" value="1"/>
</dbReference>
<dbReference type="InterPro" id="IPR043502">
    <property type="entry name" value="DNA/RNA_pol_sf"/>
</dbReference>
<keyword evidence="7" id="KW-0862">Zinc</keyword>
<dbReference type="EMBL" id="BKCJ010000243">
    <property type="protein sequence ID" value="GEU31357.1"/>
    <property type="molecule type" value="Genomic_DNA"/>
</dbReference>
<dbReference type="Gene3D" id="3.10.10.10">
    <property type="entry name" value="HIV Type 1 Reverse Transcriptase, subunit A, domain 1"/>
    <property type="match status" value="1"/>
</dbReference>
<feature type="region of interest" description="Disordered" evidence="8">
    <location>
        <begin position="149"/>
        <end position="177"/>
    </location>
</feature>
<evidence type="ECO:0000259" key="10">
    <source>
        <dbReference type="PROSITE" id="PS50994"/>
    </source>
</evidence>
<dbReference type="Pfam" id="PF00098">
    <property type="entry name" value="zf-CCHC"/>
    <property type="match status" value="1"/>
</dbReference>
<feature type="compositionally biased region" description="Basic and acidic residues" evidence="8">
    <location>
        <begin position="582"/>
        <end position="594"/>
    </location>
</feature>
<dbReference type="Pfam" id="PF24626">
    <property type="entry name" value="SH3_Tf2-1"/>
    <property type="match status" value="1"/>
</dbReference>
<dbReference type="SUPFAM" id="SSF56672">
    <property type="entry name" value="DNA/RNA polymerases"/>
    <property type="match status" value="1"/>
</dbReference>
<dbReference type="CDD" id="cd09274">
    <property type="entry name" value="RNase_HI_RT_Ty3"/>
    <property type="match status" value="1"/>
</dbReference>
<evidence type="ECO:0000256" key="5">
    <source>
        <dbReference type="ARBA" id="ARBA00022801"/>
    </source>
</evidence>
<dbReference type="InterPro" id="IPR041373">
    <property type="entry name" value="RT_RNaseH"/>
</dbReference>
<dbReference type="SUPFAM" id="SSF57756">
    <property type="entry name" value="Retrovirus zinc finger-like domains"/>
    <property type="match status" value="1"/>
</dbReference>
<keyword evidence="1" id="KW-0808">Transferase</keyword>
<feature type="domain" description="Integrase catalytic" evidence="10">
    <location>
        <begin position="965"/>
        <end position="1146"/>
    </location>
</feature>
<evidence type="ECO:0000256" key="2">
    <source>
        <dbReference type="ARBA" id="ARBA00022695"/>
    </source>
</evidence>